<dbReference type="InterPro" id="IPR036691">
    <property type="entry name" value="Endo/exonu/phosph_ase_sf"/>
</dbReference>
<dbReference type="Proteomes" id="UP001304125">
    <property type="component" value="Chromosome"/>
</dbReference>
<dbReference type="InterPro" id="IPR005135">
    <property type="entry name" value="Endo/exonuclease/phosphatase"/>
</dbReference>
<organism evidence="3 4">
    <name type="scientific">Demequina capsici</name>
    <dbReference type="NCBI Taxonomy" id="3075620"/>
    <lineage>
        <taxon>Bacteria</taxon>
        <taxon>Bacillati</taxon>
        <taxon>Actinomycetota</taxon>
        <taxon>Actinomycetes</taxon>
        <taxon>Micrococcales</taxon>
        <taxon>Demequinaceae</taxon>
        <taxon>Demequina</taxon>
    </lineage>
</organism>
<accession>A0AA96F5L8</accession>
<evidence type="ECO:0000256" key="1">
    <source>
        <dbReference type="SAM" id="Phobius"/>
    </source>
</evidence>
<evidence type="ECO:0000313" key="4">
    <source>
        <dbReference type="Proteomes" id="UP001304125"/>
    </source>
</evidence>
<dbReference type="SUPFAM" id="SSF56219">
    <property type="entry name" value="DNase I-like"/>
    <property type="match status" value="1"/>
</dbReference>
<protein>
    <submittedName>
        <fullName evidence="3">Endonuclease/exonuclease/phosphatase family protein</fullName>
    </submittedName>
</protein>
<feature type="transmembrane region" description="Helical" evidence="1">
    <location>
        <begin position="84"/>
        <end position="102"/>
    </location>
</feature>
<proteinExistence type="predicted"/>
<reference evidence="3 4" key="1">
    <citation type="submission" date="2023-09" db="EMBL/GenBank/DDBJ databases">
        <title>Demequina sp. a novel bacteria isolated from Capsicum annuum.</title>
        <authorList>
            <person name="Humaira Z."/>
            <person name="Lee J."/>
            <person name="Cho D."/>
        </authorList>
    </citation>
    <scope>NUCLEOTIDE SEQUENCE [LARGE SCALE GENOMIC DNA]</scope>
    <source>
        <strain evidence="3 4">OYTSA14</strain>
    </source>
</reference>
<keyword evidence="1" id="KW-1133">Transmembrane helix</keyword>
<name>A0AA96F5L8_9MICO</name>
<feature type="transmembrane region" description="Helical" evidence="1">
    <location>
        <begin position="54"/>
        <end position="77"/>
    </location>
</feature>
<evidence type="ECO:0000259" key="2">
    <source>
        <dbReference type="Pfam" id="PF03372"/>
    </source>
</evidence>
<feature type="domain" description="Endonuclease/exonuclease/phosphatase" evidence="2">
    <location>
        <begin position="115"/>
        <end position="321"/>
    </location>
</feature>
<evidence type="ECO:0000313" key="3">
    <source>
        <dbReference type="EMBL" id="WNM24129.1"/>
    </source>
</evidence>
<keyword evidence="3" id="KW-0540">Nuclease</keyword>
<gene>
    <name evidence="3" type="ORF">RN606_12275</name>
</gene>
<dbReference type="GO" id="GO:0004519">
    <property type="term" value="F:endonuclease activity"/>
    <property type="evidence" value="ECO:0007669"/>
    <property type="project" value="UniProtKB-KW"/>
</dbReference>
<dbReference type="Gene3D" id="3.60.10.10">
    <property type="entry name" value="Endonuclease/exonuclease/phosphatase"/>
    <property type="match status" value="1"/>
</dbReference>
<feature type="transmembrane region" description="Helical" evidence="1">
    <location>
        <begin position="29"/>
        <end position="48"/>
    </location>
</feature>
<dbReference type="AlphaFoldDB" id="A0AA96F5L8"/>
<dbReference type="EMBL" id="CP134879">
    <property type="protein sequence ID" value="WNM24129.1"/>
    <property type="molecule type" value="Genomic_DNA"/>
</dbReference>
<dbReference type="RefSeq" id="WP_313497581.1">
    <property type="nucleotide sequence ID" value="NZ_CP134879.1"/>
</dbReference>
<keyword evidence="4" id="KW-1185">Reference proteome</keyword>
<keyword evidence="3" id="KW-0255">Endonuclease</keyword>
<sequence length="334" mass="34467">MAAGEIDSHVVRHRRFRPPAPLGHRIGRLLALLATAALAVPFLARLTGVEPGPLAVLVALTPWFSAALLVPLVLALVSRAWGTAIAAFAMLAVGASWIIPLYTGGSDASPVLTVLTVNARLGLADADAIVDLADDCGVDVLAVEELTPGMLDDLEAAGIGRQFSYADAWPEPGVTGTGLWTRLPAQPATAVAGLYSRAVAAAVDVDGVTVTVLVAHPAAPELRDHGRWASDLDLLQGWVEGTSGPVLVLGDLNTTRDHAAFRALESIGLIDAADQAGSGIQATFPESGAPFPFVAIDHVLVRDVPFVATSTEAVTIPGTDHRAFVATYGAAEPG</sequence>
<keyword evidence="1" id="KW-0812">Transmembrane</keyword>
<dbReference type="Pfam" id="PF03372">
    <property type="entry name" value="Exo_endo_phos"/>
    <property type="match status" value="1"/>
</dbReference>
<keyword evidence="3" id="KW-0378">Hydrolase</keyword>
<keyword evidence="1" id="KW-0472">Membrane</keyword>